<proteinExistence type="predicted"/>
<sequence length="100" mass="11569">AGNDHRNRLNHSDCGAVVLEYGRSTGRRFHMVWNRDRDRCGDWPVNPTARYILFHHQEHHPRPVDHSVSHFQGCVPVCLCHAASTHRHHRVSLAEPRSPL</sequence>
<organism evidence="1">
    <name type="scientific">marine metagenome</name>
    <dbReference type="NCBI Taxonomy" id="408172"/>
    <lineage>
        <taxon>unclassified sequences</taxon>
        <taxon>metagenomes</taxon>
        <taxon>ecological metagenomes</taxon>
    </lineage>
</organism>
<feature type="non-terminal residue" evidence="1">
    <location>
        <position position="100"/>
    </location>
</feature>
<evidence type="ECO:0000313" key="1">
    <source>
        <dbReference type="EMBL" id="SVD10071.1"/>
    </source>
</evidence>
<dbReference type="AlphaFoldDB" id="A0A382SMC0"/>
<name>A0A382SMC0_9ZZZZ</name>
<accession>A0A382SMC0</accession>
<dbReference type="EMBL" id="UINC01129585">
    <property type="protein sequence ID" value="SVD10071.1"/>
    <property type="molecule type" value="Genomic_DNA"/>
</dbReference>
<reference evidence="1" key="1">
    <citation type="submission" date="2018-05" db="EMBL/GenBank/DDBJ databases">
        <authorList>
            <person name="Lanie J.A."/>
            <person name="Ng W.-L."/>
            <person name="Kazmierczak K.M."/>
            <person name="Andrzejewski T.M."/>
            <person name="Davidsen T.M."/>
            <person name="Wayne K.J."/>
            <person name="Tettelin H."/>
            <person name="Glass J.I."/>
            <person name="Rusch D."/>
            <person name="Podicherti R."/>
            <person name="Tsui H.-C.T."/>
            <person name="Winkler M.E."/>
        </authorList>
    </citation>
    <scope>NUCLEOTIDE SEQUENCE</scope>
</reference>
<gene>
    <name evidence="1" type="ORF">METZ01_LOCUS362925</name>
</gene>
<protein>
    <submittedName>
        <fullName evidence="1">Uncharacterized protein</fullName>
    </submittedName>
</protein>
<feature type="non-terminal residue" evidence="1">
    <location>
        <position position="1"/>
    </location>
</feature>